<keyword evidence="3" id="KW-0378">Hydrolase</keyword>
<evidence type="ECO:0000256" key="1">
    <source>
        <dbReference type="ARBA" id="ARBA00008140"/>
    </source>
</evidence>
<reference evidence="5" key="1">
    <citation type="submission" date="2024-02" db="EMBL/GenBank/DDBJ databases">
        <authorList>
            <consortium name="ELIXIR-Norway"/>
            <consortium name="Elixir Norway"/>
        </authorList>
    </citation>
    <scope>NUCLEOTIDE SEQUENCE</scope>
</reference>
<gene>
    <name evidence="5" type="ORF">CSSPTR1EN2_LOCUS20620</name>
</gene>
<dbReference type="EMBL" id="OZ019899">
    <property type="protein sequence ID" value="CAK9231441.1"/>
    <property type="molecule type" value="Genomic_DNA"/>
</dbReference>
<comment type="similarity">
    <text evidence="1">Belongs to the DeSI family.</text>
</comment>
<dbReference type="Pfam" id="PF05903">
    <property type="entry name" value="Peptidase_C97"/>
    <property type="match status" value="1"/>
</dbReference>
<organism evidence="5 6">
    <name type="scientific">Sphagnum troendelagicum</name>
    <dbReference type="NCBI Taxonomy" id="128251"/>
    <lineage>
        <taxon>Eukaryota</taxon>
        <taxon>Viridiplantae</taxon>
        <taxon>Streptophyta</taxon>
        <taxon>Embryophyta</taxon>
        <taxon>Bryophyta</taxon>
        <taxon>Sphagnophytina</taxon>
        <taxon>Sphagnopsida</taxon>
        <taxon>Sphagnales</taxon>
        <taxon>Sphagnaceae</taxon>
        <taxon>Sphagnum</taxon>
    </lineage>
</organism>
<evidence type="ECO:0000256" key="3">
    <source>
        <dbReference type="ARBA" id="ARBA00022801"/>
    </source>
</evidence>
<evidence type="ECO:0000313" key="5">
    <source>
        <dbReference type="EMBL" id="CAK9231441.1"/>
    </source>
</evidence>
<name>A0ABP0UVS0_9BRYO</name>
<proteinExistence type="inferred from homology"/>
<evidence type="ECO:0000259" key="4">
    <source>
        <dbReference type="PROSITE" id="PS51858"/>
    </source>
</evidence>
<accession>A0ABP0UVS0</accession>
<evidence type="ECO:0000256" key="2">
    <source>
        <dbReference type="ARBA" id="ARBA00022670"/>
    </source>
</evidence>
<keyword evidence="2" id="KW-0645">Protease</keyword>
<dbReference type="Gene3D" id="3.90.1720.30">
    <property type="entry name" value="PPPDE domains"/>
    <property type="match status" value="1"/>
</dbReference>
<dbReference type="PROSITE" id="PS51858">
    <property type="entry name" value="PPPDE"/>
    <property type="match status" value="1"/>
</dbReference>
<dbReference type="InterPro" id="IPR008580">
    <property type="entry name" value="PPPDE_dom"/>
</dbReference>
<protein>
    <recommendedName>
        <fullName evidence="4">PPPDE domain-containing protein</fullName>
    </recommendedName>
</protein>
<evidence type="ECO:0000313" key="6">
    <source>
        <dbReference type="Proteomes" id="UP001497512"/>
    </source>
</evidence>
<dbReference type="SMART" id="SM01179">
    <property type="entry name" value="DUF862"/>
    <property type="match status" value="1"/>
</dbReference>
<feature type="domain" description="PPPDE" evidence="4">
    <location>
        <begin position="2"/>
        <end position="149"/>
    </location>
</feature>
<dbReference type="Proteomes" id="UP001497512">
    <property type="component" value="Chromosome 7"/>
</dbReference>
<dbReference type="PANTHER" id="PTHR12378:SF9">
    <property type="entry name" value="OS06G0107000 PROTEIN"/>
    <property type="match status" value="1"/>
</dbReference>
<dbReference type="InterPro" id="IPR042266">
    <property type="entry name" value="PPPDE_sf"/>
</dbReference>
<keyword evidence="6" id="KW-1185">Reference proteome</keyword>
<dbReference type="PANTHER" id="PTHR12378">
    <property type="entry name" value="DESUMOYLATING ISOPEPTIDASE"/>
    <property type="match status" value="1"/>
</dbReference>
<sequence>MTEVVLHVYDVTNSGSGRANATIRRLNKILRDGMGIGGIFHGAIQVYSEEWSFGYCEFGTGVFCCTPTMNPMYTHRESIVLGHILLSRRRIGQILSELSREWNGSSYDPLSRNCNHFCDALCERLGVPKLPLWVNRFANAGEAAVEAAGNTMEKLRQAKAEVVTASRIAKRFIFSSCTTSTSAVTPDPWLKNMATSSRNSRRIGFSRNPSQQLLRNQSFSRMENETEDKRLVKHHRDMNRDTSSCFLRSICADCSIRRPSP</sequence>